<dbReference type="AlphaFoldDB" id="A0A495IWQ5"/>
<keyword evidence="2" id="KW-0326">Glycosidase</keyword>
<dbReference type="Gene3D" id="1.50.10.10">
    <property type="match status" value="1"/>
</dbReference>
<dbReference type="NCBIfam" id="NF009774">
    <property type="entry name" value="PRK13271.1"/>
    <property type="match status" value="1"/>
</dbReference>
<evidence type="ECO:0000313" key="4">
    <source>
        <dbReference type="EMBL" id="RKR80781.1"/>
    </source>
</evidence>
<evidence type="ECO:0000256" key="1">
    <source>
        <dbReference type="ARBA" id="ARBA00022801"/>
    </source>
</evidence>
<dbReference type="PRINTS" id="PR00744">
    <property type="entry name" value="GLHYDRLASE37"/>
</dbReference>
<dbReference type="InterPro" id="IPR001661">
    <property type="entry name" value="Glyco_hydro_37"/>
</dbReference>
<dbReference type="InterPro" id="IPR008928">
    <property type="entry name" value="6-hairpin_glycosidase_sf"/>
</dbReference>
<comment type="caution">
    <text evidence="4">The sequence shown here is derived from an EMBL/GenBank/DDBJ whole genome shotgun (WGS) entry which is preliminary data.</text>
</comment>
<proteinExistence type="predicted"/>
<organism evidence="4 5">
    <name type="scientific">Mucilaginibacter gracilis</name>
    <dbReference type="NCBI Taxonomy" id="423350"/>
    <lineage>
        <taxon>Bacteria</taxon>
        <taxon>Pseudomonadati</taxon>
        <taxon>Bacteroidota</taxon>
        <taxon>Sphingobacteriia</taxon>
        <taxon>Sphingobacteriales</taxon>
        <taxon>Sphingobacteriaceae</taxon>
        <taxon>Mucilaginibacter</taxon>
    </lineage>
</organism>
<evidence type="ECO:0000256" key="2">
    <source>
        <dbReference type="ARBA" id="ARBA00023295"/>
    </source>
</evidence>
<dbReference type="InterPro" id="IPR018232">
    <property type="entry name" value="Glyco_hydro_37_CS"/>
</dbReference>
<keyword evidence="1" id="KW-0378">Hydrolase</keyword>
<dbReference type="EMBL" id="RBKU01000001">
    <property type="protein sequence ID" value="RKR80781.1"/>
    <property type="molecule type" value="Genomic_DNA"/>
</dbReference>
<protein>
    <submittedName>
        <fullName evidence="4">Alpha,alpha-trehalase</fullName>
    </submittedName>
</protein>
<dbReference type="PROSITE" id="PS00928">
    <property type="entry name" value="TREHALASE_2"/>
    <property type="match status" value="1"/>
</dbReference>
<evidence type="ECO:0000313" key="5">
    <source>
        <dbReference type="Proteomes" id="UP000268007"/>
    </source>
</evidence>
<dbReference type="Proteomes" id="UP000268007">
    <property type="component" value="Unassembled WGS sequence"/>
</dbReference>
<feature type="chain" id="PRO_5019829446" evidence="3">
    <location>
        <begin position="20"/>
        <end position="518"/>
    </location>
</feature>
<sequence length="518" mass="59024">MKKSVLSFLFFWFILICQAQTPTPRQLYPGLFEAIQSSNVFPDNKTFVDVTPRYTPEIIMQKYREQKAGPDFNLKAFVAANFKLPATNNKGFVSDINAGVRKHIDTLWKVLQREPDTSINTSLLPLPHPYIVPGGRFREVYYWDSYFTMLGLQQSHQTRVIDNMISNFAFLIDTYGFIPNGNRSYYLTRSQPPFFSLMVKLLSKQNGPAVLSKYQPQLLKEYQFWMGGEKGLKKGHASRMVVRMAGGEVLNRYWDAGNEPREESYIQDVTSGALAHQDLLAFYKNVRSAAASGWDFSSRWFGPDQQLASIQTTNIVPVDLNCLMYHLELTIAQAYNIKGNTAQAALFKQKANRRKAAILKYCWDEKSAWFNDYYWQLNQHAAIRTLAAAYPLEFGIASPYQAKKIAAGLKADFLKPGGLVTTLNHTGQQWDAPNGWAPLQYIAIDGLEKYKFNGLAKDIALRWINLNKDVFKQTGKLMEKYNVEDLHIKAGGGEYPLQDGFGWTNGVLLTLMNRYHVN</sequence>
<evidence type="ECO:0000256" key="3">
    <source>
        <dbReference type="SAM" id="SignalP"/>
    </source>
</evidence>
<dbReference type="SUPFAM" id="SSF48208">
    <property type="entry name" value="Six-hairpin glycosidases"/>
    <property type="match status" value="1"/>
</dbReference>
<dbReference type="GO" id="GO:0005993">
    <property type="term" value="P:trehalose catabolic process"/>
    <property type="evidence" value="ECO:0007669"/>
    <property type="project" value="TreeGrafter"/>
</dbReference>
<feature type="signal peptide" evidence="3">
    <location>
        <begin position="1"/>
        <end position="19"/>
    </location>
</feature>
<dbReference type="PROSITE" id="PS00927">
    <property type="entry name" value="TREHALASE_1"/>
    <property type="match status" value="1"/>
</dbReference>
<name>A0A495IWQ5_9SPHI</name>
<keyword evidence="5" id="KW-1185">Reference proteome</keyword>
<gene>
    <name evidence="4" type="ORF">BDD43_0915</name>
</gene>
<reference evidence="4 5" key="1">
    <citation type="submission" date="2018-10" db="EMBL/GenBank/DDBJ databases">
        <title>Genomic Encyclopedia of Archaeal and Bacterial Type Strains, Phase II (KMG-II): from individual species to whole genera.</title>
        <authorList>
            <person name="Goeker M."/>
        </authorList>
    </citation>
    <scope>NUCLEOTIDE SEQUENCE [LARGE SCALE GENOMIC DNA]</scope>
    <source>
        <strain evidence="4 5">DSM 18602</strain>
    </source>
</reference>
<dbReference type="Pfam" id="PF01204">
    <property type="entry name" value="Trehalase"/>
    <property type="match status" value="1"/>
</dbReference>
<dbReference type="GO" id="GO:0004555">
    <property type="term" value="F:alpha,alpha-trehalase activity"/>
    <property type="evidence" value="ECO:0007669"/>
    <property type="project" value="InterPro"/>
</dbReference>
<dbReference type="RefSeq" id="WP_121201874.1">
    <property type="nucleotide sequence ID" value="NZ_RBKU01000001.1"/>
</dbReference>
<keyword evidence="3" id="KW-0732">Signal</keyword>
<dbReference type="NCBIfam" id="NF009773">
    <property type="entry name" value="PRK13270.1"/>
    <property type="match status" value="1"/>
</dbReference>
<accession>A0A495IWQ5</accession>
<dbReference type="PANTHER" id="PTHR23403">
    <property type="entry name" value="TREHALASE"/>
    <property type="match status" value="1"/>
</dbReference>
<dbReference type="OrthoDB" id="106887at2"/>
<dbReference type="PANTHER" id="PTHR23403:SF1">
    <property type="entry name" value="TREHALASE"/>
    <property type="match status" value="1"/>
</dbReference>
<dbReference type="InterPro" id="IPR012341">
    <property type="entry name" value="6hp_glycosidase-like_sf"/>
</dbReference>